<reference evidence="2 3" key="1">
    <citation type="submission" date="2014-10" db="EMBL/GenBank/DDBJ databases">
        <title>Genome sequence of Ponticoccus sp. strain UMTAT08 isolated from clonal culture of toxic dinoflagellate Alexandrium tamiyavanichii.</title>
        <authorList>
            <person name="Gan H.Y."/>
            <person name="Muhd D.-D."/>
            <person name="Mohd Noor M.E."/>
            <person name="Yeong Y.S."/>
            <person name="Usup G."/>
        </authorList>
    </citation>
    <scope>NUCLEOTIDE SEQUENCE [LARGE SCALE GENOMIC DNA]</scope>
    <source>
        <strain evidence="2 3">UMTAT08</strain>
    </source>
</reference>
<gene>
    <name evidence="2" type="ORF">OA50_04360</name>
</gene>
<proteinExistence type="predicted"/>
<accession>A0A0B3RW99</accession>
<evidence type="ECO:0000259" key="1">
    <source>
        <dbReference type="Pfam" id="PF13478"/>
    </source>
</evidence>
<sequence>MIGHLGGACVTRAVQKAAAEALAQGSLRVIRVKPKDKVVALRDTDGTRVYKCACPSGGTGELLIEPYAHAPMLCILGDTPIARSVAAHGALAGCRIALRDEVPFDGTCLRFEGADLEALESATGNVTMVASRRKAAVLRKRLLEEGMCGERAGRLKAPAGLDIGAVEPGEIALSILAEVVMWRHRHRLAGAARTGLS</sequence>
<name>A0A0B3RW99_9RHOB</name>
<evidence type="ECO:0000313" key="3">
    <source>
        <dbReference type="Proteomes" id="UP000030960"/>
    </source>
</evidence>
<feature type="domain" description="XdhC Rossmann" evidence="1">
    <location>
        <begin position="116"/>
        <end position="179"/>
    </location>
</feature>
<dbReference type="Gene3D" id="3.40.50.720">
    <property type="entry name" value="NAD(P)-binding Rossmann-like Domain"/>
    <property type="match status" value="1"/>
</dbReference>
<dbReference type="PANTHER" id="PTHR30388">
    <property type="entry name" value="ALDEHYDE OXIDOREDUCTASE MOLYBDENUM COFACTOR ASSEMBLY PROTEIN"/>
    <property type="match status" value="1"/>
</dbReference>
<evidence type="ECO:0000313" key="2">
    <source>
        <dbReference type="EMBL" id="KHQ50993.1"/>
    </source>
</evidence>
<dbReference type="AlphaFoldDB" id="A0A0B3RW99"/>
<comment type="caution">
    <text evidence="2">The sequence shown here is derived from an EMBL/GenBank/DDBJ whole genome shotgun (WGS) entry which is preliminary data.</text>
</comment>
<dbReference type="RefSeq" id="WP_043145139.1">
    <property type="nucleotide sequence ID" value="NZ_JSUQ01000020.1"/>
</dbReference>
<dbReference type="Pfam" id="PF13478">
    <property type="entry name" value="XdhC_C"/>
    <property type="match status" value="1"/>
</dbReference>
<dbReference type="InterPro" id="IPR052698">
    <property type="entry name" value="MoCofactor_Util/Proc"/>
</dbReference>
<dbReference type="EMBL" id="JSUQ01000020">
    <property type="protein sequence ID" value="KHQ50993.1"/>
    <property type="molecule type" value="Genomic_DNA"/>
</dbReference>
<organism evidence="2 3">
    <name type="scientific">Mameliella alba</name>
    <dbReference type="NCBI Taxonomy" id="561184"/>
    <lineage>
        <taxon>Bacteria</taxon>
        <taxon>Pseudomonadati</taxon>
        <taxon>Pseudomonadota</taxon>
        <taxon>Alphaproteobacteria</taxon>
        <taxon>Rhodobacterales</taxon>
        <taxon>Roseobacteraceae</taxon>
        <taxon>Mameliella</taxon>
    </lineage>
</organism>
<dbReference type="InterPro" id="IPR027051">
    <property type="entry name" value="XdhC_Rossmann_dom"/>
</dbReference>
<dbReference type="Proteomes" id="UP000030960">
    <property type="component" value="Unassembled WGS sequence"/>
</dbReference>
<dbReference type="PANTHER" id="PTHR30388:SF6">
    <property type="entry name" value="XANTHINE DEHYDROGENASE SUBUNIT A-RELATED"/>
    <property type="match status" value="1"/>
</dbReference>
<keyword evidence="3" id="KW-1185">Reference proteome</keyword>
<protein>
    <submittedName>
        <fullName evidence="2">Carbon monoxide dehydrogenase, CoxF accessory protein</fullName>
    </submittedName>
</protein>